<feature type="transmembrane region" description="Helical" evidence="8">
    <location>
        <begin position="287"/>
        <end position="306"/>
    </location>
</feature>
<evidence type="ECO:0000256" key="2">
    <source>
        <dbReference type="ARBA" id="ARBA00008335"/>
    </source>
</evidence>
<dbReference type="EMBL" id="QRUU01000093">
    <property type="protein sequence ID" value="RGR90442.1"/>
    <property type="molecule type" value="Genomic_DNA"/>
</dbReference>
<gene>
    <name evidence="10" type="ORF">DWY20_13730</name>
</gene>
<feature type="transmembrane region" description="Helical" evidence="8">
    <location>
        <begin position="144"/>
        <end position="165"/>
    </location>
</feature>
<comment type="similarity">
    <text evidence="2">Belongs to the major facilitator superfamily.</text>
</comment>
<keyword evidence="7 8" id="KW-0472">Membrane</keyword>
<dbReference type="InterPro" id="IPR020846">
    <property type="entry name" value="MFS_dom"/>
</dbReference>
<dbReference type="Gene3D" id="1.20.1250.20">
    <property type="entry name" value="MFS general substrate transporter like domains"/>
    <property type="match status" value="1"/>
</dbReference>
<keyword evidence="4" id="KW-1003">Cell membrane</keyword>
<dbReference type="Pfam" id="PF07690">
    <property type="entry name" value="MFS_1"/>
    <property type="match status" value="1"/>
</dbReference>
<evidence type="ECO:0000313" key="11">
    <source>
        <dbReference type="Proteomes" id="UP000285864"/>
    </source>
</evidence>
<keyword evidence="11" id="KW-1185">Reference proteome</keyword>
<dbReference type="PANTHER" id="PTHR43271:SF1">
    <property type="entry name" value="INNER MEMBRANE TRANSPORT PROTEIN YNFM"/>
    <property type="match status" value="1"/>
</dbReference>
<feature type="transmembrane region" description="Helical" evidence="8">
    <location>
        <begin position="18"/>
        <end position="37"/>
    </location>
</feature>
<feature type="domain" description="Major facilitator superfamily (MFS) profile" evidence="9">
    <location>
        <begin position="15"/>
        <end position="403"/>
    </location>
</feature>
<keyword evidence="5 8" id="KW-0812">Transmembrane</keyword>
<evidence type="ECO:0000259" key="9">
    <source>
        <dbReference type="PROSITE" id="PS50850"/>
    </source>
</evidence>
<feature type="transmembrane region" description="Helical" evidence="8">
    <location>
        <begin position="255"/>
        <end position="275"/>
    </location>
</feature>
<protein>
    <submittedName>
        <fullName evidence="10">MFS transporter</fullName>
    </submittedName>
</protein>
<evidence type="ECO:0000256" key="5">
    <source>
        <dbReference type="ARBA" id="ARBA00022692"/>
    </source>
</evidence>
<comment type="subcellular location">
    <subcellularLocation>
        <location evidence="1">Cell membrane</location>
        <topology evidence="1">Multi-pass membrane protein</topology>
    </subcellularLocation>
</comment>
<feature type="transmembrane region" description="Helical" evidence="8">
    <location>
        <begin position="171"/>
        <end position="190"/>
    </location>
</feature>
<dbReference type="PANTHER" id="PTHR43271">
    <property type="entry name" value="BLL2771 PROTEIN"/>
    <property type="match status" value="1"/>
</dbReference>
<accession>A0A412G8Z2</accession>
<evidence type="ECO:0000256" key="4">
    <source>
        <dbReference type="ARBA" id="ARBA00022475"/>
    </source>
</evidence>
<proteinExistence type="inferred from homology"/>
<keyword evidence="3" id="KW-0813">Transport</keyword>
<evidence type="ECO:0000256" key="7">
    <source>
        <dbReference type="ARBA" id="ARBA00023136"/>
    </source>
</evidence>
<dbReference type="Proteomes" id="UP000285864">
    <property type="component" value="Unassembled WGS sequence"/>
</dbReference>
<dbReference type="InterPro" id="IPR011701">
    <property type="entry name" value="MFS"/>
</dbReference>
<dbReference type="SUPFAM" id="SSF103473">
    <property type="entry name" value="MFS general substrate transporter"/>
    <property type="match status" value="1"/>
</dbReference>
<dbReference type="CDD" id="cd17324">
    <property type="entry name" value="MFS_NepI_like"/>
    <property type="match status" value="1"/>
</dbReference>
<organism evidence="10 11">
    <name type="scientific">Phocaeicola coprocola</name>
    <dbReference type="NCBI Taxonomy" id="310298"/>
    <lineage>
        <taxon>Bacteria</taxon>
        <taxon>Pseudomonadati</taxon>
        <taxon>Bacteroidota</taxon>
        <taxon>Bacteroidia</taxon>
        <taxon>Bacteroidales</taxon>
        <taxon>Bacteroidaceae</taxon>
        <taxon>Phocaeicola</taxon>
    </lineage>
</organism>
<keyword evidence="6 8" id="KW-1133">Transmembrane helix</keyword>
<feature type="transmembrane region" description="Helical" evidence="8">
    <location>
        <begin position="373"/>
        <end position="395"/>
    </location>
</feature>
<feature type="transmembrane region" description="Helical" evidence="8">
    <location>
        <begin position="312"/>
        <end position="334"/>
    </location>
</feature>
<evidence type="ECO:0000256" key="1">
    <source>
        <dbReference type="ARBA" id="ARBA00004651"/>
    </source>
</evidence>
<sequence length="420" mass="45703">MAVENVDQKYEVTVRFRLIRNCMLLSGISVFAQLYLFQPILSDLCRFFSITPATSSLTVSITTVGIAVGLLYWAFKADSISREKLMGISLILSSVITIVSAFVGNYFVLLVLSLIKGIALAGVSGVALAYLSEEVDTSKIGLAISLYLSGNTLGGMLGRVVATLVAGYGGWQLAALFIGIGSLIVGGFFCKMIPAGKNFSATPFTLREKITQMRSLLTQPTFISMYMIAALSMGIFVSVYNYLSFLLESPLFALPHHLVAMIFMMYIAGIIGSVVAGSLSDKFAPEILLQGTLLLMGIGMSCLLVMKLWIIVLGLGILTFSFFGTHTLASRIVSIHAQNLKSSATCVYWLFYYLGSSLIGSLTGIVFVSNGWFSLVEILLLLLLGALIIASLFIFKYRFYEKSKVYSHHRYGSDDVHSCS</sequence>
<dbReference type="GO" id="GO:0005886">
    <property type="term" value="C:plasma membrane"/>
    <property type="evidence" value="ECO:0007669"/>
    <property type="project" value="UniProtKB-SubCell"/>
</dbReference>
<feature type="transmembrane region" description="Helical" evidence="8">
    <location>
        <begin position="57"/>
        <end position="75"/>
    </location>
</feature>
<evidence type="ECO:0000256" key="6">
    <source>
        <dbReference type="ARBA" id="ARBA00022989"/>
    </source>
</evidence>
<name>A0A412G8Z2_9BACT</name>
<feature type="transmembrane region" description="Helical" evidence="8">
    <location>
        <begin position="222"/>
        <end position="243"/>
    </location>
</feature>
<dbReference type="PROSITE" id="PS50850">
    <property type="entry name" value="MFS"/>
    <property type="match status" value="1"/>
</dbReference>
<comment type="caution">
    <text evidence="10">The sequence shown here is derived from an EMBL/GenBank/DDBJ whole genome shotgun (WGS) entry which is preliminary data.</text>
</comment>
<reference evidence="10 11" key="1">
    <citation type="submission" date="2018-08" db="EMBL/GenBank/DDBJ databases">
        <title>A genome reference for cultivated species of the human gut microbiota.</title>
        <authorList>
            <person name="Zou Y."/>
            <person name="Xue W."/>
            <person name="Luo G."/>
        </authorList>
    </citation>
    <scope>NUCLEOTIDE SEQUENCE [LARGE SCALE GENOMIC DNA]</scope>
    <source>
        <strain evidence="10 11">AF24-2</strain>
    </source>
</reference>
<feature type="transmembrane region" description="Helical" evidence="8">
    <location>
        <begin position="87"/>
        <end position="108"/>
    </location>
</feature>
<dbReference type="InterPro" id="IPR036259">
    <property type="entry name" value="MFS_trans_sf"/>
</dbReference>
<evidence type="ECO:0000256" key="8">
    <source>
        <dbReference type="SAM" id="Phobius"/>
    </source>
</evidence>
<dbReference type="RefSeq" id="WP_118485269.1">
    <property type="nucleotide sequence ID" value="NZ_CAUELD010000148.1"/>
</dbReference>
<feature type="transmembrane region" description="Helical" evidence="8">
    <location>
        <begin position="346"/>
        <end position="367"/>
    </location>
</feature>
<evidence type="ECO:0000256" key="3">
    <source>
        <dbReference type="ARBA" id="ARBA00022448"/>
    </source>
</evidence>
<feature type="transmembrane region" description="Helical" evidence="8">
    <location>
        <begin position="114"/>
        <end position="132"/>
    </location>
</feature>
<dbReference type="AlphaFoldDB" id="A0A412G8Z2"/>
<evidence type="ECO:0000313" key="10">
    <source>
        <dbReference type="EMBL" id="RGR90442.1"/>
    </source>
</evidence>
<dbReference type="GO" id="GO:0022857">
    <property type="term" value="F:transmembrane transporter activity"/>
    <property type="evidence" value="ECO:0007669"/>
    <property type="project" value="InterPro"/>
</dbReference>